<proteinExistence type="predicted"/>
<name>A0A4U8TEL6_9HELI</name>
<dbReference type="InterPro" id="IPR036412">
    <property type="entry name" value="HAD-like_sf"/>
</dbReference>
<reference evidence="1 2" key="1">
    <citation type="journal article" date="2014" name="Genome Announc.">
        <title>Draft genome sequences of eight enterohepatic helicobacter species isolated from both laboratory and wild rodents.</title>
        <authorList>
            <person name="Sheh A."/>
            <person name="Shen Z."/>
            <person name="Fox J.G."/>
        </authorList>
    </citation>
    <scope>NUCLEOTIDE SEQUENCE [LARGE SCALE GENOMIC DNA]</scope>
    <source>
        <strain evidence="1 2">ATCC 49310</strain>
    </source>
</reference>
<dbReference type="Pfam" id="PF24694">
    <property type="entry name" value="LNS2_PITM1-3"/>
    <property type="match status" value="1"/>
</dbReference>
<protein>
    <submittedName>
        <fullName evidence="1">Capsular biosynthesis protein</fullName>
    </submittedName>
</protein>
<dbReference type="RefSeq" id="WP_034320854.1">
    <property type="nucleotide sequence ID" value="NZ_FZND01000098.1"/>
</dbReference>
<dbReference type="SUPFAM" id="SSF56784">
    <property type="entry name" value="HAD-like"/>
    <property type="match status" value="1"/>
</dbReference>
<evidence type="ECO:0000313" key="2">
    <source>
        <dbReference type="Proteomes" id="UP000029861"/>
    </source>
</evidence>
<dbReference type="Proteomes" id="UP000029861">
    <property type="component" value="Unassembled WGS sequence"/>
</dbReference>
<dbReference type="Gene3D" id="3.40.50.1000">
    <property type="entry name" value="HAD superfamily/HAD-like"/>
    <property type="match status" value="1"/>
</dbReference>
<gene>
    <name evidence="1" type="ORF">LS80_007140</name>
</gene>
<accession>A0A4U8TEL6</accession>
<evidence type="ECO:0000313" key="1">
    <source>
        <dbReference type="EMBL" id="TLD97137.1"/>
    </source>
</evidence>
<dbReference type="NCBIfam" id="TIGR01689">
    <property type="entry name" value="EcbF-BcbF"/>
    <property type="match status" value="1"/>
</dbReference>
<comment type="caution">
    <text evidence="1">The sequence shown here is derived from an EMBL/GenBank/DDBJ whole genome shotgun (WGS) entry which is preliminary data.</text>
</comment>
<dbReference type="EMBL" id="JRPK02000023">
    <property type="protein sequence ID" value="TLD97137.1"/>
    <property type="molecule type" value="Genomic_DNA"/>
</dbReference>
<dbReference type="InterPro" id="IPR010039">
    <property type="entry name" value="EcbF_BcbF"/>
</dbReference>
<dbReference type="InterPro" id="IPR023214">
    <property type="entry name" value="HAD_sf"/>
</dbReference>
<organism evidence="1 2">
    <name type="scientific">Helicobacter trogontum</name>
    <dbReference type="NCBI Taxonomy" id="50960"/>
    <lineage>
        <taxon>Bacteria</taxon>
        <taxon>Pseudomonadati</taxon>
        <taxon>Campylobacterota</taxon>
        <taxon>Epsilonproteobacteria</taxon>
        <taxon>Campylobacterales</taxon>
        <taxon>Helicobacteraceae</taxon>
        <taxon>Helicobacter</taxon>
    </lineage>
</organism>
<sequence length="139" mass="16073">MKNIVVDLDGTLTEDIEVKYTDKPVRLDVVEKLRDYKAMGFNIIISTSRGMRTYNGDIGKINANILPDIITWLDKHNVPYDSIIVGKAWCGFDGFYIDDKAIRPSEFVRMSYEELQNMLVQEVCHKQKPCIKNKNKNKK</sequence>
<dbReference type="AlphaFoldDB" id="A0A4U8TEL6"/>